<comment type="caution">
    <text evidence="2">The sequence shown here is derived from an EMBL/GenBank/DDBJ whole genome shotgun (WGS) entry which is preliminary data.</text>
</comment>
<feature type="transmembrane region" description="Helical" evidence="1">
    <location>
        <begin position="6"/>
        <end position="25"/>
    </location>
</feature>
<proteinExistence type="predicted"/>
<feature type="transmembrane region" description="Helical" evidence="1">
    <location>
        <begin position="52"/>
        <end position="72"/>
    </location>
</feature>
<evidence type="ECO:0000313" key="2">
    <source>
        <dbReference type="EMBL" id="HIQ61209.1"/>
    </source>
</evidence>
<gene>
    <name evidence="2" type="ORF">IAD31_06400</name>
</gene>
<evidence type="ECO:0000256" key="1">
    <source>
        <dbReference type="SAM" id="Phobius"/>
    </source>
</evidence>
<dbReference type="Proteomes" id="UP000886879">
    <property type="component" value="Unassembled WGS sequence"/>
</dbReference>
<evidence type="ECO:0000313" key="3">
    <source>
        <dbReference type="Proteomes" id="UP000886879"/>
    </source>
</evidence>
<keyword evidence="1" id="KW-0812">Transmembrane</keyword>
<name>A0A9D0YT15_9FIRM</name>
<feature type="transmembrane region" description="Helical" evidence="1">
    <location>
        <begin position="78"/>
        <end position="98"/>
    </location>
</feature>
<feature type="transmembrane region" description="Helical" evidence="1">
    <location>
        <begin position="119"/>
        <end position="140"/>
    </location>
</feature>
<reference evidence="2" key="1">
    <citation type="submission" date="2020-10" db="EMBL/GenBank/DDBJ databases">
        <authorList>
            <person name="Gilroy R."/>
        </authorList>
    </citation>
    <scope>NUCLEOTIDE SEQUENCE</scope>
    <source>
        <strain evidence="2">ChiGjej2B2-12916</strain>
    </source>
</reference>
<keyword evidence="1" id="KW-0472">Membrane</keyword>
<organism evidence="2 3">
    <name type="scientific">Candidatus Enterenecus faecium</name>
    <dbReference type="NCBI Taxonomy" id="2840780"/>
    <lineage>
        <taxon>Bacteria</taxon>
        <taxon>Bacillati</taxon>
        <taxon>Bacillota</taxon>
        <taxon>Clostridia</taxon>
        <taxon>Eubacteriales</taxon>
        <taxon>Candidatus Enterenecus</taxon>
    </lineage>
</organism>
<dbReference type="AlphaFoldDB" id="A0A9D0YT15"/>
<keyword evidence="1" id="KW-1133">Transmembrane helix</keyword>
<sequence length="141" mass="16055">MKVAILIFVVMELSNILILYFKPNFKYGNSMNTFKQWYAAQNRESDRLFVQYLVNWVANCKLIFLALLVVVVLFGNEIITVCAVIATIVSIGIYFVSLHPIIKRLDEMGEIQPKGYSKTLALTIGAFMVMFSVALVLYFVL</sequence>
<accession>A0A9D0YT15</accession>
<protein>
    <submittedName>
        <fullName evidence="2">Uncharacterized protein</fullName>
    </submittedName>
</protein>
<dbReference type="EMBL" id="DVFO01000065">
    <property type="protein sequence ID" value="HIQ61209.1"/>
    <property type="molecule type" value="Genomic_DNA"/>
</dbReference>
<reference evidence="2" key="2">
    <citation type="journal article" date="2021" name="PeerJ">
        <title>Extensive microbial diversity within the chicken gut microbiome revealed by metagenomics and culture.</title>
        <authorList>
            <person name="Gilroy R."/>
            <person name="Ravi A."/>
            <person name="Getino M."/>
            <person name="Pursley I."/>
            <person name="Horton D.L."/>
            <person name="Alikhan N.F."/>
            <person name="Baker D."/>
            <person name="Gharbi K."/>
            <person name="Hall N."/>
            <person name="Watson M."/>
            <person name="Adriaenssens E.M."/>
            <person name="Foster-Nyarko E."/>
            <person name="Jarju S."/>
            <person name="Secka A."/>
            <person name="Antonio M."/>
            <person name="Oren A."/>
            <person name="Chaudhuri R.R."/>
            <person name="La Ragione R."/>
            <person name="Hildebrand F."/>
            <person name="Pallen M.J."/>
        </authorList>
    </citation>
    <scope>NUCLEOTIDE SEQUENCE</scope>
    <source>
        <strain evidence="2">ChiGjej2B2-12916</strain>
    </source>
</reference>